<evidence type="ECO:0000259" key="1">
    <source>
        <dbReference type="Pfam" id="PF14319"/>
    </source>
</evidence>
<dbReference type="EMBL" id="BARV01004087">
    <property type="protein sequence ID" value="GAI15316.1"/>
    <property type="molecule type" value="Genomic_DNA"/>
</dbReference>
<protein>
    <recommendedName>
        <fullName evidence="1">Transposase zinc-binding domain-containing protein</fullName>
    </recommendedName>
</protein>
<sequence length="179" mass="21413">MATSEPRNLNFSSPSLTPQQTFTQVQEHQELQTKYIPELMLKLHNIYGDNNLSFVERTFENLISCQRHQNFNFYKCEWCGDNIYHRIPCTSFFCDTCRRKLADRLKQKLLTYIWNIPHRFCVFTLPPEIQEICKGWSSYVFIKNKFTLATNLVYKSVNDAIKEYFNKRNLEVGFIMYPH</sequence>
<feature type="domain" description="Transposase zinc-binding" evidence="1">
    <location>
        <begin position="54"/>
        <end position="125"/>
    </location>
</feature>
<gene>
    <name evidence="2" type="ORF">S06H3_09329</name>
</gene>
<feature type="non-terminal residue" evidence="2">
    <location>
        <position position="179"/>
    </location>
</feature>
<organism evidence="2">
    <name type="scientific">marine sediment metagenome</name>
    <dbReference type="NCBI Taxonomy" id="412755"/>
    <lineage>
        <taxon>unclassified sequences</taxon>
        <taxon>metagenomes</taxon>
        <taxon>ecological metagenomes</taxon>
    </lineage>
</organism>
<accession>X1MB33</accession>
<dbReference type="Pfam" id="PF14319">
    <property type="entry name" value="Zn_Tnp_IS91"/>
    <property type="match status" value="1"/>
</dbReference>
<comment type="caution">
    <text evidence="2">The sequence shown here is derived from an EMBL/GenBank/DDBJ whole genome shotgun (WGS) entry which is preliminary data.</text>
</comment>
<proteinExistence type="predicted"/>
<name>X1MB33_9ZZZZ</name>
<reference evidence="2" key="1">
    <citation type="journal article" date="2014" name="Front. Microbiol.">
        <title>High frequency of phylogenetically diverse reductive dehalogenase-homologous genes in deep subseafloor sedimentary metagenomes.</title>
        <authorList>
            <person name="Kawai M."/>
            <person name="Futagami T."/>
            <person name="Toyoda A."/>
            <person name="Takaki Y."/>
            <person name="Nishi S."/>
            <person name="Hori S."/>
            <person name="Arai W."/>
            <person name="Tsubouchi T."/>
            <person name="Morono Y."/>
            <person name="Uchiyama I."/>
            <person name="Ito T."/>
            <person name="Fujiyama A."/>
            <person name="Inagaki F."/>
            <person name="Takami H."/>
        </authorList>
    </citation>
    <scope>NUCLEOTIDE SEQUENCE</scope>
    <source>
        <strain evidence="2">Expedition CK06-06</strain>
    </source>
</reference>
<dbReference type="InterPro" id="IPR026889">
    <property type="entry name" value="Zn_Tnp"/>
</dbReference>
<dbReference type="AlphaFoldDB" id="X1MB33"/>
<evidence type="ECO:0000313" key="2">
    <source>
        <dbReference type="EMBL" id="GAI15316.1"/>
    </source>
</evidence>